<proteinExistence type="predicted"/>
<dbReference type="KEGG" id="pais:PFX98_07880"/>
<keyword evidence="4" id="KW-1185">Reference proteome</keyword>
<keyword evidence="1" id="KW-1133">Transmembrane helix</keyword>
<feature type="transmembrane region" description="Helical" evidence="1">
    <location>
        <begin position="45"/>
        <end position="71"/>
    </location>
</feature>
<feature type="chain" id="PRO_5041660954" evidence="2">
    <location>
        <begin position="22"/>
        <end position="136"/>
    </location>
</feature>
<evidence type="ECO:0000256" key="1">
    <source>
        <dbReference type="SAM" id="Phobius"/>
    </source>
</evidence>
<reference evidence="3" key="1">
    <citation type="submission" date="2023-01" db="EMBL/GenBank/DDBJ databases">
        <title>Whole genome sequence of Paucibacter sp. S2-9 isolated from pond sediment.</title>
        <authorList>
            <person name="Jung J.Y."/>
        </authorList>
    </citation>
    <scope>NUCLEOTIDE SEQUENCE</scope>
    <source>
        <strain evidence="3">S2-9</strain>
    </source>
</reference>
<dbReference type="RefSeq" id="WP_285234637.1">
    <property type="nucleotide sequence ID" value="NZ_CP116346.1"/>
</dbReference>
<feature type="signal peptide" evidence="2">
    <location>
        <begin position="1"/>
        <end position="21"/>
    </location>
</feature>
<evidence type="ECO:0000313" key="4">
    <source>
        <dbReference type="Proteomes" id="UP001177769"/>
    </source>
</evidence>
<feature type="transmembrane region" description="Helical" evidence="1">
    <location>
        <begin position="83"/>
        <end position="104"/>
    </location>
</feature>
<name>A0AA95SPA2_9BURK</name>
<keyword evidence="1" id="KW-0812">Transmembrane</keyword>
<dbReference type="EMBL" id="CP116346">
    <property type="protein sequence ID" value="WIT13522.1"/>
    <property type="molecule type" value="Genomic_DNA"/>
</dbReference>
<dbReference type="Proteomes" id="UP001177769">
    <property type="component" value="Chromosome"/>
</dbReference>
<keyword evidence="1" id="KW-0472">Membrane</keyword>
<protein>
    <submittedName>
        <fullName evidence="3">Uncharacterized protein</fullName>
    </submittedName>
</protein>
<evidence type="ECO:0000313" key="3">
    <source>
        <dbReference type="EMBL" id="WIT13522.1"/>
    </source>
</evidence>
<accession>A0AA95SPA2</accession>
<gene>
    <name evidence="3" type="ORF">PFX98_07880</name>
</gene>
<keyword evidence="2" id="KW-0732">Signal</keyword>
<dbReference type="AlphaFoldDB" id="A0AA95SPA2"/>
<sequence length="136" mass="13547">MTKHLLQASLLCLALLGQARAQSTTASEASALSMLPVAVSVAAPALLLSAGAMLTVVAVEASASGTVWVLQRASDGARLSVRFASQALAGAALAVGTVVTVAVISTGTLLSAAGEAIAFIPNEIGASLLYNEKLTR</sequence>
<organism evidence="3 4">
    <name type="scientific">Paucibacter sediminis</name>
    <dbReference type="NCBI Taxonomy" id="3019553"/>
    <lineage>
        <taxon>Bacteria</taxon>
        <taxon>Pseudomonadati</taxon>
        <taxon>Pseudomonadota</taxon>
        <taxon>Betaproteobacteria</taxon>
        <taxon>Burkholderiales</taxon>
        <taxon>Sphaerotilaceae</taxon>
        <taxon>Roseateles</taxon>
    </lineage>
</organism>
<evidence type="ECO:0000256" key="2">
    <source>
        <dbReference type="SAM" id="SignalP"/>
    </source>
</evidence>